<dbReference type="CDD" id="cd16390">
    <property type="entry name" value="ParB_N_Srx_like"/>
    <property type="match status" value="1"/>
</dbReference>
<dbReference type="Proteomes" id="UP000198866">
    <property type="component" value="Unassembled WGS sequence"/>
</dbReference>
<proteinExistence type="predicted"/>
<name>A0A1H6WB75_9BURK</name>
<evidence type="ECO:0008006" key="3">
    <source>
        <dbReference type="Google" id="ProtNLM"/>
    </source>
</evidence>
<keyword evidence="2" id="KW-1185">Reference proteome</keyword>
<dbReference type="EMBL" id="FNYE01000007">
    <property type="protein sequence ID" value="SEJ14279.1"/>
    <property type="molecule type" value="Genomic_DNA"/>
</dbReference>
<evidence type="ECO:0000313" key="1">
    <source>
        <dbReference type="EMBL" id="SEJ14279.1"/>
    </source>
</evidence>
<dbReference type="Gene3D" id="3.90.1530.10">
    <property type="entry name" value="Conserved hypothetical protein from pyrococcus furiosus pfu- 392566-001, ParB domain"/>
    <property type="match status" value="1"/>
</dbReference>
<accession>A0A1H6WB75</accession>
<dbReference type="Gene3D" id="1.10.8.10">
    <property type="entry name" value="DNA helicase RuvA subunit, C-terminal domain"/>
    <property type="match status" value="1"/>
</dbReference>
<evidence type="ECO:0000313" key="2">
    <source>
        <dbReference type="Proteomes" id="UP000198866"/>
    </source>
</evidence>
<dbReference type="STRING" id="667676.SAMN05192539_100744"/>
<dbReference type="InterPro" id="IPR016932">
    <property type="entry name" value="UCP029669"/>
</dbReference>
<sequence length="196" mass="22475">MMYAHPDQLRPTQMTIGSRYVNAKALLTERHRWNVDAFMARHAVHVALGPHNAMYVVDHHHWACAWQRAGFDRLPVHVVADFSGCSEDAFWEQMQDRHWLHPFDEHGVRSSLAELPLVLHEMADDPYHSLSAFARRAGAYRKPNHAYESFVWADFFRARVPIHDSSEAAFALALVHAIRVARTRDAASMPGFIGKR</sequence>
<dbReference type="SUPFAM" id="SSF110849">
    <property type="entry name" value="ParB/Sulfiredoxin"/>
    <property type="match status" value="1"/>
</dbReference>
<protein>
    <recommendedName>
        <fullName evidence="3">ParB-like nuclease</fullName>
    </recommendedName>
</protein>
<gene>
    <name evidence="1" type="ORF">SAMN05192539_100744</name>
</gene>
<dbReference type="Pfam" id="PF08857">
    <property type="entry name" value="ParBc_2"/>
    <property type="match status" value="1"/>
</dbReference>
<dbReference type="InterPro" id="IPR036086">
    <property type="entry name" value="ParB/Sulfiredoxin_sf"/>
</dbReference>
<dbReference type="InterPro" id="IPR014956">
    <property type="entry name" value="ParBc_2"/>
</dbReference>
<reference evidence="2" key="1">
    <citation type="submission" date="2016-10" db="EMBL/GenBank/DDBJ databases">
        <authorList>
            <person name="Varghese N."/>
            <person name="Submissions S."/>
        </authorList>
    </citation>
    <scope>NUCLEOTIDE SEQUENCE [LARGE SCALE GENOMIC DNA]</scope>
    <source>
        <strain evidence="2">LMG 26031</strain>
    </source>
</reference>
<dbReference type="AlphaFoldDB" id="A0A1H6WB75"/>
<dbReference type="RefSeq" id="WP_090865276.1">
    <property type="nucleotide sequence ID" value="NZ_FNYE01000007.1"/>
</dbReference>
<dbReference type="PIRSF" id="PIRSF029669">
    <property type="entry name" value="UCP029669"/>
    <property type="match status" value="1"/>
</dbReference>
<dbReference type="OrthoDB" id="323572at2"/>
<organism evidence="1 2">
    <name type="scientific">Paraburkholderia diazotrophica</name>
    <dbReference type="NCBI Taxonomy" id="667676"/>
    <lineage>
        <taxon>Bacteria</taxon>
        <taxon>Pseudomonadati</taxon>
        <taxon>Pseudomonadota</taxon>
        <taxon>Betaproteobacteria</taxon>
        <taxon>Burkholderiales</taxon>
        <taxon>Burkholderiaceae</taxon>
        <taxon>Paraburkholderia</taxon>
    </lineage>
</organism>